<evidence type="ECO:0000313" key="5">
    <source>
        <dbReference type="EMBL" id="KAJ8427322.1"/>
    </source>
</evidence>
<dbReference type="EMBL" id="JAKOGI010001156">
    <property type="protein sequence ID" value="KAJ8427322.1"/>
    <property type="molecule type" value="Genomic_DNA"/>
</dbReference>
<dbReference type="HAMAP" id="MF_00198">
    <property type="entry name" value="Spermidine_synth"/>
    <property type="match status" value="1"/>
</dbReference>
<evidence type="ECO:0000256" key="3">
    <source>
        <dbReference type="PROSITE-ProRule" id="PRU00354"/>
    </source>
</evidence>
<dbReference type="SUPFAM" id="SSF53335">
    <property type="entry name" value="S-adenosyl-L-methionine-dependent methyltransferases"/>
    <property type="match status" value="1"/>
</dbReference>
<sequence>MAEGHNTPCKTVKEGKTEHVDSKKSNISVNLIEKGIEENEGVILHTSVGPITETWFADCCKFWPGESHLFKVDKILLEGKSEYQDVLVFENSAYGKIVILNGAIQLTQKDECAYQEMMTHLPLCSIPNPEKLLLIGGGDGGILREASRHASLEQIDICELDKMIIDIYEKYFPDIAIGYKDPRVRLHLGDGIAFLNSVVPGTYDAIILDAFHVMEELADKDFLQSVARALRPGGILCAPAESFWGENLELHNVITLCRKVFKGSVEYAWTTNTSLTFFSVIFSGVIGFMLCSTEGPPVDFRHPINPLDENENSGIANTPSKFYNSDVLILFPAIHFNVSFSPLRLTNYNCLSLCYECTDAHCSFHFAHVHEDVYQFAEREQLRRKTINRRHLCTQSC</sequence>
<dbReference type="PANTHER" id="PTHR11558:SF28">
    <property type="entry name" value="SPERMIDINE SYNTHASE 2-LIKE"/>
    <property type="match status" value="1"/>
</dbReference>
<dbReference type="GO" id="GO:0008295">
    <property type="term" value="P:spermidine biosynthetic process"/>
    <property type="evidence" value="ECO:0007669"/>
    <property type="project" value="TreeGrafter"/>
</dbReference>
<comment type="similarity">
    <text evidence="1">Belongs to the spermidine/spermine synthase family.</text>
</comment>
<dbReference type="CDD" id="cd02440">
    <property type="entry name" value="AdoMet_MTases"/>
    <property type="match status" value="1"/>
</dbReference>
<proteinExistence type="inferred from homology"/>
<evidence type="ECO:0000259" key="4">
    <source>
        <dbReference type="PROSITE" id="PS51006"/>
    </source>
</evidence>
<dbReference type="InterPro" id="IPR035246">
    <property type="entry name" value="Spermidine_synt_N"/>
</dbReference>
<keyword evidence="3" id="KW-0620">Polyamine biosynthesis</keyword>
<reference evidence="5" key="1">
    <citation type="submission" date="2022-04" db="EMBL/GenBank/DDBJ databases">
        <title>Carnegiea gigantea Genome sequencing and assembly v2.</title>
        <authorList>
            <person name="Copetti D."/>
            <person name="Sanderson M.J."/>
            <person name="Burquez A."/>
            <person name="Wojciechowski M.F."/>
        </authorList>
    </citation>
    <scope>NUCLEOTIDE SEQUENCE</scope>
    <source>
        <strain evidence="5">SGP5-SGP5p</strain>
        <tissue evidence="5">Aerial part</tissue>
    </source>
</reference>
<evidence type="ECO:0000313" key="6">
    <source>
        <dbReference type="Proteomes" id="UP001153076"/>
    </source>
</evidence>
<keyword evidence="2 3" id="KW-0808">Transferase</keyword>
<dbReference type="Proteomes" id="UP001153076">
    <property type="component" value="Unassembled WGS sequence"/>
</dbReference>
<gene>
    <name evidence="5" type="ORF">Cgig2_030587</name>
</gene>
<feature type="domain" description="PABS" evidence="4">
    <location>
        <begin position="53"/>
        <end position="293"/>
    </location>
</feature>
<dbReference type="GO" id="GO:0004766">
    <property type="term" value="F:spermidine synthase activity"/>
    <property type="evidence" value="ECO:0007669"/>
    <property type="project" value="TreeGrafter"/>
</dbReference>
<evidence type="ECO:0000256" key="2">
    <source>
        <dbReference type="ARBA" id="ARBA00022679"/>
    </source>
</evidence>
<dbReference type="AlphaFoldDB" id="A0A9Q1JJ14"/>
<protein>
    <recommendedName>
        <fullName evidence="4">PABS domain-containing protein</fullName>
    </recommendedName>
</protein>
<dbReference type="PROSITE" id="PS51006">
    <property type="entry name" value="PABS_2"/>
    <property type="match status" value="1"/>
</dbReference>
<dbReference type="InterPro" id="IPR001045">
    <property type="entry name" value="Spermi_synthase"/>
</dbReference>
<dbReference type="Pfam" id="PF17284">
    <property type="entry name" value="Spermine_synt_N"/>
    <property type="match status" value="1"/>
</dbReference>
<dbReference type="Gene3D" id="2.30.140.10">
    <property type="entry name" value="Spermidine synthase, tetramerisation domain"/>
    <property type="match status" value="1"/>
</dbReference>
<feature type="active site" description="Proton acceptor" evidence="3">
    <location>
        <position position="209"/>
    </location>
</feature>
<name>A0A9Q1JJ14_9CARY</name>
<evidence type="ECO:0000256" key="1">
    <source>
        <dbReference type="ARBA" id="ARBA00007867"/>
    </source>
</evidence>
<comment type="caution">
    <text evidence="5">The sequence shown here is derived from an EMBL/GenBank/DDBJ whole genome shotgun (WGS) entry which is preliminary data.</text>
</comment>
<dbReference type="InterPro" id="IPR037163">
    <property type="entry name" value="Spermidine_synt_N_sf"/>
</dbReference>
<dbReference type="Pfam" id="PF01564">
    <property type="entry name" value="Spermine_synth"/>
    <property type="match status" value="1"/>
</dbReference>
<dbReference type="GO" id="GO:0005829">
    <property type="term" value="C:cytosol"/>
    <property type="evidence" value="ECO:0007669"/>
    <property type="project" value="TreeGrafter"/>
</dbReference>
<dbReference type="InterPro" id="IPR029063">
    <property type="entry name" value="SAM-dependent_MTases_sf"/>
</dbReference>
<accession>A0A9Q1JJ14</accession>
<dbReference type="Gene3D" id="3.40.50.150">
    <property type="entry name" value="Vaccinia Virus protein VP39"/>
    <property type="match status" value="1"/>
</dbReference>
<dbReference type="InterPro" id="IPR030374">
    <property type="entry name" value="PABS"/>
</dbReference>
<dbReference type="OrthoDB" id="38125at2759"/>
<keyword evidence="6" id="KW-1185">Reference proteome</keyword>
<organism evidence="5 6">
    <name type="scientific">Carnegiea gigantea</name>
    <dbReference type="NCBI Taxonomy" id="171969"/>
    <lineage>
        <taxon>Eukaryota</taxon>
        <taxon>Viridiplantae</taxon>
        <taxon>Streptophyta</taxon>
        <taxon>Embryophyta</taxon>
        <taxon>Tracheophyta</taxon>
        <taxon>Spermatophyta</taxon>
        <taxon>Magnoliopsida</taxon>
        <taxon>eudicotyledons</taxon>
        <taxon>Gunneridae</taxon>
        <taxon>Pentapetalae</taxon>
        <taxon>Caryophyllales</taxon>
        <taxon>Cactineae</taxon>
        <taxon>Cactaceae</taxon>
        <taxon>Cactoideae</taxon>
        <taxon>Echinocereeae</taxon>
        <taxon>Carnegiea</taxon>
    </lineage>
</organism>
<dbReference type="PANTHER" id="PTHR11558">
    <property type="entry name" value="SPERMIDINE/SPERMINE SYNTHASE"/>
    <property type="match status" value="1"/>
</dbReference>